<evidence type="ECO:0000313" key="1">
    <source>
        <dbReference type="EMBL" id="KAH1176472.1"/>
    </source>
</evidence>
<dbReference type="AlphaFoldDB" id="A0A9D4AU73"/>
<dbReference type="Proteomes" id="UP000827986">
    <property type="component" value="Unassembled WGS sequence"/>
</dbReference>
<name>A0A9D4AU73_9SAUR</name>
<organism evidence="1 2">
    <name type="scientific">Mauremys mutica</name>
    <name type="common">yellowpond turtle</name>
    <dbReference type="NCBI Taxonomy" id="74926"/>
    <lineage>
        <taxon>Eukaryota</taxon>
        <taxon>Metazoa</taxon>
        <taxon>Chordata</taxon>
        <taxon>Craniata</taxon>
        <taxon>Vertebrata</taxon>
        <taxon>Euteleostomi</taxon>
        <taxon>Archelosauria</taxon>
        <taxon>Testudinata</taxon>
        <taxon>Testudines</taxon>
        <taxon>Cryptodira</taxon>
        <taxon>Durocryptodira</taxon>
        <taxon>Testudinoidea</taxon>
        <taxon>Geoemydidae</taxon>
        <taxon>Geoemydinae</taxon>
        <taxon>Mauremys</taxon>
    </lineage>
</organism>
<gene>
    <name evidence="1" type="ORF">KIL84_021206</name>
</gene>
<accession>A0A9D4AU73</accession>
<sequence length="108" mass="11958">MDSKGPRCSILSQKPSLQWMCSENANAGRFLSQKLKAEPGPDLRYAGATPECSQWNYRFTLVYSRPEPEPARNFCSVDTGSVVLWSVDAASPACFEHSACSLHQPQSF</sequence>
<proteinExistence type="predicted"/>
<protein>
    <submittedName>
        <fullName evidence="1">Uncharacterized protein</fullName>
    </submittedName>
</protein>
<evidence type="ECO:0000313" key="2">
    <source>
        <dbReference type="Proteomes" id="UP000827986"/>
    </source>
</evidence>
<reference evidence="1" key="1">
    <citation type="submission" date="2021-09" db="EMBL/GenBank/DDBJ databases">
        <title>The genome of Mauremys mutica provides insights into the evolution of semi-aquatic lifestyle.</title>
        <authorList>
            <person name="Gong S."/>
            <person name="Gao Y."/>
        </authorList>
    </citation>
    <scope>NUCLEOTIDE SEQUENCE</scope>
    <source>
        <strain evidence="1">MM-2020</strain>
        <tissue evidence="1">Muscle</tissue>
    </source>
</reference>
<keyword evidence="2" id="KW-1185">Reference proteome</keyword>
<comment type="caution">
    <text evidence="1">The sequence shown here is derived from an EMBL/GenBank/DDBJ whole genome shotgun (WGS) entry which is preliminary data.</text>
</comment>
<dbReference type="EMBL" id="JAHDVG010000475">
    <property type="protein sequence ID" value="KAH1176472.1"/>
    <property type="molecule type" value="Genomic_DNA"/>
</dbReference>